<dbReference type="Proteomes" id="UP000294547">
    <property type="component" value="Unassembled WGS sequence"/>
</dbReference>
<dbReference type="FunFam" id="3.30.300.30:FF:000008">
    <property type="entry name" value="2,3-dihydroxybenzoate-AMP ligase"/>
    <property type="match status" value="1"/>
</dbReference>
<feature type="domain" description="AMP-binding enzyme C-terminal" evidence="9">
    <location>
        <begin position="446"/>
        <end position="521"/>
    </location>
</feature>
<dbReference type="Gene3D" id="3.30.300.30">
    <property type="match status" value="1"/>
</dbReference>
<evidence type="ECO:0000256" key="4">
    <source>
        <dbReference type="ARBA" id="ARBA00023098"/>
    </source>
</evidence>
<organism evidence="10 11">
    <name type="scientific">Oharaeibacter diazotrophicus</name>
    <dbReference type="NCBI Taxonomy" id="1920512"/>
    <lineage>
        <taxon>Bacteria</taxon>
        <taxon>Pseudomonadati</taxon>
        <taxon>Pseudomonadota</taxon>
        <taxon>Alphaproteobacteria</taxon>
        <taxon>Hyphomicrobiales</taxon>
        <taxon>Pleomorphomonadaceae</taxon>
        <taxon>Oharaeibacter</taxon>
    </lineage>
</organism>
<proteinExistence type="inferred from homology"/>
<evidence type="ECO:0000256" key="1">
    <source>
        <dbReference type="ARBA" id="ARBA00006432"/>
    </source>
</evidence>
<evidence type="ECO:0000313" key="10">
    <source>
        <dbReference type="EMBL" id="TDP83321.1"/>
    </source>
</evidence>
<dbReference type="GO" id="GO:0006631">
    <property type="term" value="P:fatty acid metabolic process"/>
    <property type="evidence" value="ECO:0007669"/>
    <property type="project" value="UniProtKB-KW"/>
</dbReference>
<dbReference type="NCBIfam" id="NF004837">
    <property type="entry name" value="PRK06187.1"/>
    <property type="match status" value="1"/>
</dbReference>
<dbReference type="EMBL" id="SNXY01000009">
    <property type="protein sequence ID" value="TDP83321.1"/>
    <property type="molecule type" value="Genomic_DNA"/>
</dbReference>
<keyword evidence="11" id="KW-1185">Reference proteome</keyword>
<reference evidence="10 11" key="1">
    <citation type="submission" date="2019-03" db="EMBL/GenBank/DDBJ databases">
        <title>Genomic Encyclopedia of Type Strains, Phase IV (KMG-IV): sequencing the most valuable type-strain genomes for metagenomic binning, comparative biology and taxonomic classification.</title>
        <authorList>
            <person name="Goeker M."/>
        </authorList>
    </citation>
    <scope>NUCLEOTIDE SEQUENCE [LARGE SCALE GENOMIC DNA]</scope>
    <source>
        <strain evidence="10 11">DSM 102969</strain>
    </source>
</reference>
<dbReference type="InterPro" id="IPR025110">
    <property type="entry name" value="AMP-bd_C"/>
</dbReference>
<dbReference type="Gene3D" id="3.40.50.12780">
    <property type="entry name" value="N-terminal domain of ligase-like"/>
    <property type="match status" value="1"/>
</dbReference>
<comment type="catalytic activity">
    <reaction evidence="5">
        <text>3-(methylsulfanyl)propanoate + ATP + CoA = 3-(methylsulfanyl)propanoyl-CoA + AMP + diphosphate</text>
        <dbReference type="Rhea" id="RHEA:43052"/>
        <dbReference type="ChEBI" id="CHEBI:30616"/>
        <dbReference type="ChEBI" id="CHEBI:33019"/>
        <dbReference type="ChEBI" id="CHEBI:49016"/>
        <dbReference type="ChEBI" id="CHEBI:57287"/>
        <dbReference type="ChEBI" id="CHEBI:82815"/>
        <dbReference type="ChEBI" id="CHEBI:456215"/>
        <dbReference type="EC" id="6.2.1.44"/>
    </reaction>
    <physiologicalReaction direction="left-to-right" evidence="5">
        <dbReference type="Rhea" id="RHEA:43053"/>
    </physiologicalReaction>
</comment>
<accession>A0A4R6RB03</accession>
<protein>
    <recommendedName>
        <fullName evidence="7">3-methylmercaptopropionyl-CoA ligase</fullName>
        <ecNumber evidence="6">6.2.1.44</ecNumber>
    </recommendedName>
</protein>
<evidence type="ECO:0000256" key="6">
    <source>
        <dbReference type="ARBA" id="ARBA00066616"/>
    </source>
</evidence>
<feature type="domain" description="AMP-dependent synthetase/ligase" evidence="8">
    <location>
        <begin position="17"/>
        <end position="399"/>
    </location>
</feature>
<keyword evidence="4" id="KW-0443">Lipid metabolism</keyword>
<evidence type="ECO:0000256" key="3">
    <source>
        <dbReference type="ARBA" id="ARBA00022832"/>
    </source>
</evidence>
<dbReference type="CDD" id="cd12119">
    <property type="entry name" value="ttLC_FACS_AlkK_like"/>
    <property type="match status" value="1"/>
</dbReference>
<dbReference type="Pfam" id="PF00501">
    <property type="entry name" value="AMP-binding"/>
    <property type="match status" value="1"/>
</dbReference>
<gene>
    <name evidence="10" type="ORF">EDD54_3283</name>
</gene>
<dbReference type="PROSITE" id="PS00455">
    <property type="entry name" value="AMP_BINDING"/>
    <property type="match status" value="1"/>
</dbReference>
<comment type="caution">
    <text evidence="10">The sequence shown here is derived from an EMBL/GenBank/DDBJ whole genome shotgun (WGS) entry which is preliminary data.</text>
</comment>
<dbReference type="InterPro" id="IPR045851">
    <property type="entry name" value="AMP-bd_C_sf"/>
</dbReference>
<dbReference type="NCBIfam" id="NF004674">
    <property type="entry name" value="PRK06018.1"/>
    <property type="match status" value="1"/>
</dbReference>
<dbReference type="OrthoDB" id="9803968at2"/>
<evidence type="ECO:0000259" key="8">
    <source>
        <dbReference type="Pfam" id="PF00501"/>
    </source>
</evidence>
<keyword evidence="3" id="KW-0276">Fatty acid metabolism</keyword>
<evidence type="ECO:0000256" key="5">
    <source>
        <dbReference type="ARBA" id="ARBA00051915"/>
    </source>
</evidence>
<keyword evidence="2" id="KW-0436">Ligase</keyword>
<evidence type="ECO:0000313" key="11">
    <source>
        <dbReference type="Proteomes" id="UP000294547"/>
    </source>
</evidence>
<dbReference type="InterPro" id="IPR042099">
    <property type="entry name" value="ANL_N_sf"/>
</dbReference>
<dbReference type="Pfam" id="PF13193">
    <property type="entry name" value="AMP-binding_C"/>
    <property type="match status" value="1"/>
</dbReference>
<dbReference type="RefSeq" id="WP_126538170.1">
    <property type="nucleotide sequence ID" value="NZ_BSPM01000009.1"/>
</dbReference>
<dbReference type="EC" id="6.2.1.44" evidence="6"/>
<evidence type="ECO:0000256" key="2">
    <source>
        <dbReference type="ARBA" id="ARBA00022598"/>
    </source>
</evidence>
<dbReference type="SUPFAM" id="SSF56801">
    <property type="entry name" value="Acetyl-CoA synthetase-like"/>
    <property type="match status" value="1"/>
</dbReference>
<dbReference type="InterPro" id="IPR000873">
    <property type="entry name" value="AMP-dep_synth/lig_dom"/>
</dbReference>
<evidence type="ECO:0000256" key="7">
    <source>
        <dbReference type="ARBA" id="ARBA00067668"/>
    </source>
</evidence>
<comment type="similarity">
    <text evidence="1">Belongs to the ATP-dependent AMP-binding enzyme family.</text>
</comment>
<dbReference type="PANTHER" id="PTHR43859:SF4">
    <property type="entry name" value="BUTANOATE--COA LIGASE AAE1-RELATED"/>
    <property type="match status" value="1"/>
</dbReference>
<dbReference type="AlphaFoldDB" id="A0A4R6RB03"/>
<evidence type="ECO:0000259" key="9">
    <source>
        <dbReference type="Pfam" id="PF13193"/>
    </source>
</evidence>
<name>A0A4R6RB03_9HYPH</name>
<dbReference type="PANTHER" id="PTHR43859">
    <property type="entry name" value="ACYL-ACTIVATING ENZYME"/>
    <property type="match status" value="1"/>
</dbReference>
<dbReference type="InterPro" id="IPR020845">
    <property type="entry name" value="AMP-binding_CS"/>
</dbReference>
<sequence length="539" mass="59168">MRGLMQDWPLTIGRVIDHAARIHPNREVVSRSVEGPIHRTTYGAIRARALQAAQRLVRHGIAPGDRVATLAWNTWRHMELWYGITGAGAIYHTVNPRLFPEQIAWILNHAESRLLFTDLTFLPLVEKLKPHLPTVERVIVLTDAAHLPANGCDAVAYEDWLAEVDGDFAWVAVDENDAAGLCYTSGTTGDPKGVVYSHRSNVLHAMTAAQPDMFGLSSRDRLLAVVPMFHANGWIIPFLAPMCGSAVVLPGARMDGASIHELLEGERVTCTAAVPTVWLMLLQHLDRTGGTLSHLKRVVIGGAAAPRAMIQAFRDRFGVEVMHAWGMTETSPLGTICSFKPELAGLEGEAWLDVKQKQGIPPFGVELEITDDDGMPRPHDGEAFGRLKVRGPAIARGYFKVGDVVDSDGWFDTGDVATIDPEGYMQITDRSKDVIKSGGEWISSIELENLAVGHPDVAEAAVIGVAHPKWDERPLLVVVPREGRTPTKESLIAFLEGKVARWWLPDDVVTIAEIPHTATGKIKKTALRDLFRDYRLPGT</sequence>
<dbReference type="GO" id="GO:0016874">
    <property type="term" value="F:ligase activity"/>
    <property type="evidence" value="ECO:0007669"/>
    <property type="project" value="UniProtKB-KW"/>
</dbReference>